<comment type="subcellular location">
    <subcellularLocation>
        <location evidence="1">Nucleus</location>
    </subcellularLocation>
</comment>
<evidence type="ECO:0000313" key="4">
    <source>
        <dbReference type="EMBL" id="KAK4495567.1"/>
    </source>
</evidence>
<dbReference type="CDD" id="cd22905">
    <property type="entry name" value="HFD_Dr1"/>
    <property type="match status" value="1"/>
</dbReference>
<reference evidence="4 5" key="1">
    <citation type="journal article" date="2023" name="G3 (Bethesda)">
        <title>A chromosome-level genome assembly of Zasmidium syzygii isolated from banana leaves.</title>
        <authorList>
            <person name="van Westerhoven A.C."/>
            <person name="Mehrabi R."/>
            <person name="Talebi R."/>
            <person name="Steentjes M.B.F."/>
            <person name="Corcolon B."/>
            <person name="Chong P.A."/>
            <person name="Kema G.H.J."/>
            <person name="Seidl M.F."/>
        </authorList>
    </citation>
    <scope>NUCLEOTIDE SEQUENCE [LARGE SCALE GENOMIC DNA]</scope>
    <source>
        <strain evidence="4 5">P124</strain>
    </source>
</reference>
<dbReference type="EMBL" id="JAXOVC010000011">
    <property type="protein sequence ID" value="KAK4495567.1"/>
    <property type="molecule type" value="Genomic_DNA"/>
</dbReference>
<evidence type="ECO:0000313" key="5">
    <source>
        <dbReference type="Proteomes" id="UP001305779"/>
    </source>
</evidence>
<dbReference type="InterPro" id="IPR042225">
    <property type="entry name" value="Ncb2"/>
</dbReference>
<keyword evidence="5" id="KW-1185">Reference proteome</keyword>
<accession>A0ABR0E2C3</accession>
<gene>
    <name evidence="4" type="ORF">PRZ48_012835</name>
</gene>
<protein>
    <recommendedName>
        <fullName evidence="3">Transcription factor CBF/NF-Y/archaeal histone domain-containing protein</fullName>
    </recommendedName>
</protein>
<dbReference type="Pfam" id="PF00808">
    <property type="entry name" value="CBFD_NFYB_HMF"/>
    <property type="match status" value="1"/>
</dbReference>
<evidence type="ECO:0000256" key="2">
    <source>
        <dbReference type="ARBA" id="ARBA00023242"/>
    </source>
</evidence>
<keyword evidence="2" id="KW-0539">Nucleus</keyword>
<evidence type="ECO:0000256" key="1">
    <source>
        <dbReference type="ARBA" id="ARBA00004123"/>
    </source>
</evidence>
<dbReference type="InterPro" id="IPR009072">
    <property type="entry name" value="Histone-fold"/>
</dbReference>
<dbReference type="SUPFAM" id="SSF47113">
    <property type="entry name" value="Histone-fold"/>
    <property type="match status" value="1"/>
</dbReference>
<comment type="caution">
    <text evidence="4">The sequence shown here is derived from an EMBL/GenBank/DDBJ whole genome shotgun (WGS) entry which is preliminary data.</text>
</comment>
<dbReference type="PANTHER" id="PTHR46138:SF1">
    <property type="entry name" value="PROTEIN DR1"/>
    <property type="match status" value="1"/>
</dbReference>
<proteinExistence type="predicted"/>
<name>A0ABR0E2C3_ZASCE</name>
<sequence>MSDKEFGGNDDLSLPKVSKKAMARGHCSSTYYGKAKSAHRPSAATVQKIINEVLATNPTLNDGSGNNMTFAKDTRDVLIECCVEFITMLTSEANEIAEKDAKKTIACEHITKALEELGFGEYVPELLRVADEFKSAAAHRERKQTKIEQSGMGHDELLKMQEELFKNAGEKYNATAE</sequence>
<feature type="domain" description="Transcription factor CBF/NF-Y/archaeal histone" evidence="3">
    <location>
        <begin position="68"/>
        <end position="114"/>
    </location>
</feature>
<dbReference type="InterPro" id="IPR003958">
    <property type="entry name" value="CBFA_NFYB_domain"/>
</dbReference>
<dbReference type="Gene3D" id="1.10.20.10">
    <property type="entry name" value="Histone, subunit A"/>
    <property type="match status" value="1"/>
</dbReference>
<dbReference type="Proteomes" id="UP001305779">
    <property type="component" value="Unassembled WGS sequence"/>
</dbReference>
<evidence type="ECO:0000259" key="3">
    <source>
        <dbReference type="Pfam" id="PF00808"/>
    </source>
</evidence>
<organism evidence="4 5">
    <name type="scientific">Zasmidium cellare</name>
    <name type="common">Wine cellar mold</name>
    <name type="synonym">Racodium cellare</name>
    <dbReference type="NCBI Taxonomy" id="395010"/>
    <lineage>
        <taxon>Eukaryota</taxon>
        <taxon>Fungi</taxon>
        <taxon>Dikarya</taxon>
        <taxon>Ascomycota</taxon>
        <taxon>Pezizomycotina</taxon>
        <taxon>Dothideomycetes</taxon>
        <taxon>Dothideomycetidae</taxon>
        <taxon>Mycosphaerellales</taxon>
        <taxon>Mycosphaerellaceae</taxon>
        <taxon>Zasmidium</taxon>
    </lineage>
</organism>
<dbReference type="PANTHER" id="PTHR46138">
    <property type="entry name" value="PROTEIN DR1"/>
    <property type="match status" value="1"/>
</dbReference>